<dbReference type="EMBL" id="JBHUHY010000013">
    <property type="protein sequence ID" value="MFD2187549.1"/>
    <property type="molecule type" value="Genomic_DNA"/>
</dbReference>
<evidence type="ECO:0000259" key="1">
    <source>
        <dbReference type="Pfam" id="PF00144"/>
    </source>
</evidence>
<dbReference type="Gene3D" id="1.25.40.10">
    <property type="entry name" value="Tetratricopeptide repeat domain"/>
    <property type="match status" value="1"/>
</dbReference>
<evidence type="ECO:0000313" key="2">
    <source>
        <dbReference type="EMBL" id="MFD2187549.1"/>
    </source>
</evidence>
<dbReference type="Gene3D" id="3.40.710.10">
    <property type="entry name" value="DD-peptidase/beta-lactamase superfamily"/>
    <property type="match status" value="1"/>
</dbReference>
<dbReference type="PANTHER" id="PTHR46825">
    <property type="entry name" value="D-ALANYL-D-ALANINE-CARBOXYPEPTIDASE/ENDOPEPTIDASE AMPH"/>
    <property type="match status" value="1"/>
</dbReference>
<keyword evidence="3" id="KW-1185">Reference proteome</keyword>
<name>A0ABW5B077_9FLAO</name>
<feature type="domain" description="Beta-lactamase-related" evidence="1">
    <location>
        <begin position="35"/>
        <end position="359"/>
    </location>
</feature>
<dbReference type="SUPFAM" id="SSF48452">
    <property type="entry name" value="TPR-like"/>
    <property type="match status" value="1"/>
</dbReference>
<proteinExistence type="predicted"/>
<dbReference type="PANTHER" id="PTHR46825:SF9">
    <property type="entry name" value="BETA-LACTAMASE-RELATED DOMAIN-CONTAINING PROTEIN"/>
    <property type="match status" value="1"/>
</dbReference>
<comment type="caution">
    <text evidence="2">The sequence shown here is derived from an EMBL/GenBank/DDBJ whole genome shotgun (WGS) entry which is preliminary data.</text>
</comment>
<protein>
    <submittedName>
        <fullName evidence="2">Serine hydrolase</fullName>
    </submittedName>
</protein>
<evidence type="ECO:0000313" key="3">
    <source>
        <dbReference type="Proteomes" id="UP001597344"/>
    </source>
</evidence>
<dbReference type="InterPro" id="IPR050491">
    <property type="entry name" value="AmpC-like"/>
</dbReference>
<accession>A0ABW5B077</accession>
<sequence length="494" mass="56446">MNSYKLLTWACLFSVCLFSCKTKTEDTFTITYDDLIHEFKTLGIATGNLLVYKNGQIVHQSSNGLQSIDSAESLDLQSQFRLASVSKQFTGMSIMKLKEAEKLDYDQKVNSILPDFPYDNITIRHLLNHVSGLEDYERMVHEHWQSRDSTETETIGNNKIMKLLYQRNPKLRFEPGDKYEYSNTGYLILASIVEKISGQHFREFLKENIFDPVGMKNTVLYSYQIAPDRNMPNRVFGYNTALNQVDLVSDDYHLVNDVRGDGGIYSTLEDLYKWNLALANHTIIAKEYLDEAFTSGVLNNGEKTDYGFGWQLSKDPGKEEVFHSGSWVGFRTFLLNDLKTKSGLVLLTNNNNDNFFDILNGAANILNNKPVELPKRALHKEMAQKIMAENIESGINYYHAKKLDTVTYQISEKAINALGYQFLGNDHLDEALKIFKLNIEEYPNSANTYDSYADALLIKGDSLKALDNFKKCYQMDTTLMYAKDKAKKLEALLK</sequence>
<keyword evidence="2" id="KW-0378">Hydrolase</keyword>
<reference evidence="3" key="1">
    <citation type="journal article" date="2019" name="Int. J. Syst. Evol. Microbiol.">
        <title>The Global Catalogue of Microorganisms (GCM) 10K type strain sequencing project: providing services to taxonomists for standard genome sequencing and annotation.</title>
        <authorList>
            <consortium name="The Broad Institute Genomics Platform"/>
            <consortium name="The Broad Institute Genome Sequencing Center for Infectious Disease"/>
            <person name="Wu L."/>
            <person name="Ma J."/>
        </authorList>
    </citation>
    <scope>NUCLEOTIDE SEQUENCE [LARGE SCALE GENOMIC DNA]</scope>
    <source>
        <strain evidence="3">DT92</strain>
    </source>
</reference>
<gene>
    <name evidence="2" type="ORF">ACFSJT_12180</name>
</gene>
<dbReference type="Proteomes" id="UP001597344">
    <property type="component" value="Unassembled WGS sequence"/>
</dbReference>
<dbReference type="Pfam" id="PF00144">
    <property type="entry name" value="Beta-lactamase"/>
    <property type="match status" value="1"/>
</dbReference>
<dbReference type="InterPro" id="IPR012338">
    <property type="entry name" value="Beta-lactam/transpept-like"/>
</dbReference>
<dbReference type="InterPro" id="IPR011990">
    <property type="entry name" value="TPR-like_helical_dom_sf"/>
</dbReference>
<dbReference type="GO" id="GO:0016787">
    <property type="term" value="F:hydrolase activity"/>
    <property type="evidence" value="ECO:0007669"/>
    <property type="project" value="UniProtKB-KW"/>
</dbReference>
<organism evidence="2 3">
    <name type="scientific">Aquimarina celericrescens</name>
    <dbReference type="NCBI Taxonomy" id="1964542"/>
    <lineage>
        <taxon>Bacteria</taxon>
        <taxon>Pseudomonadati</taxon>
        <taxon>Bacteroidota</taxon>
        <taxon>Flavobacteriia</taxon>
        <taxon>Flavobacteriales</taxon>
        <taxon>Flavobacteriaceae</taxon>
        <taxon>Aquimarina</taxon>
    </lineage>
</organism>
<dbReference type="SUPFAM" id="SSF56601">
    <property type="entry name" value="beta-lactamase/transpeptidase-like"/>
    <property type="match status" value="1"/>
</dbReference>
<dbReference type="RefSeq" id="WP_378320550.1">
    <property type="nucleotide sequence ID" value="NZ_JBHUHY010000013.1"/>
</dbReference>
<dbReference type="InterPro" id="IPR001466">
    <property type="entry name" value="Beta-lactam-related"/>
</dbReference>